<organism evidence="1 2">
    <name type="scientific">Ruegeria atlantica</name>
    <dbReference type="NCBI Taxonomy" id="81569"/>
    <lineage>
        <taxon>Bacteria</taxon>
        <taxon>Pseudomonadati</taxon>
        <taxon>Pseudomonadota</taxon>
        <taxon>Alphaproteobacteria</taxon>
        <taxon>Rhodobacterales</taxon>
        <taxon>Roseobacteraceae</taxon>
        <taxon>Ruegeria</taxon>
    </lineage>
</organism>
<accession>A0A0P1E8U0</accession>
<dbReference type="AlphaFoldDB" id="A0A0P1E8U0"/>
<evidence type="ECO:0000313" key="2">
    <source>
        <dbReference type="Proteomes" id="UP000050786"/>
    </source>
</evidence>
<proteinExistence type="predicted"/>
<protein>
    <submittedName>
        <fullName evidence="1">Uncharacterized protein</fullName>
    </submittedName>
</protein>
<sequence>MFLSSHFQRHADAQMPDLFMRHVDDALAPQSDLFFVGIGVGDPVLRLLRRSDTVAVAGKDKDRTANRLDVQRHAGL</sequence>
<dbReference type="EMBL" id="CYPS01000059">
    <property type="protein sequence ID" value="CUH44934.1"/>
    <property type="molecule type" value="Genomic_DNA"/>
</dbReference>
<reference evidence="2" key="1">
    <citation type="submission" date="2015-09" db="EMBL/GenBank/DDBJ databases">
        <authorList>
            <person name="Rodrigo-Torres L."/>
            <person name="Arahal D.R."/>
        </authorList>
    </citation>
    <scope>NUCLEOTIDE SEQUENCE [LARGE SCALE GENOMIC DNA]</scope>
    <source>
        <strain evidence="2">CECT 4293</strain>
    </source>
</reference>
<evidence type="ECO:0000313" key="1">
    <source>
        <dbReference type="EMBL" id="CUH44934.1"/>
    </source>
</evidence>
<name>A0A0P1E8U0_9RHOB</name>
<gene>
    <name evidence="1" type="ORF">RUM4293_03843</name>
</gene>
<keyword evidence="2" id="KW-1185">Reference proteome</keyword>
<dbReference type="Proteomes" id="UP000050786">
    <property type="component" value="Unassembled WGS sequence"/>
</dbReference>